<dbReference type="EMBL" id="BGPR01001013">
    <property type="protein sequence ID" value="GBM43012.1"/>
    <property type="molecule type" value="Genomic_DNA"/>
</dbReference>
<protein>
    <submittedName>
        <fullName evidence="1">Uncharacterized protein</fullName>
    </submittedName>
</protein>
<dbReference type="Proteomes" id="UP000499080">
    <property type="component" value="Unassembled WGS sequence"/>
</dbReference>
<gene>
    <name evidence="1" type="ORF">AVEN_88611_2</name>
</gene>
<reference evidence="1 2" key="1">
    <citation type="journal article" date="2019" name="Sci. Rep.">
        <title>Orb-weaving spider Araneus ventricosus genome elucidates the spidroin gene catalogue.</title>
        <authorList>
            <person name="Kono N."/>
            <person name="Nakamura H."/>
            <person name="Ohtoshi R."/>
            <person name="Moran D.A.P."/>
            <person name="Shinohara A."/>
            <person name="Yoshida Y."/>
            <person name="Fujiwara M."/>
            <person name="Mori M."/>
            <person name="Tomita M."/>
            <person name="Arakawa K."/>
        </authorList>
    </citation>
    <scope>NUCLEOTIDE SEQUENCE [LARGE SCALE GENOMIC DNA]</scope>
</reference>
<organism evidence="1 2">
    <name type="scientific">Araneus ventricosus</name>
    <name type="common">Orbweaver spider</name>
    <name type="synonym">Epeira ventricosa</name>
    <dbReference type="NCBI Taxonomy" id="182803"/>
    <lineage>
        <taxon>Eukaryota</taxon>
        <taxon>Metazoa</taxon>
        <taxon>Ecdysozoa</taxon>
        <taxon>Arthropoda</taxon>
        <taxon>Chelicerata</taxon>
        <taxon>Arachnida</taxon>
        <taxon>Araneae</taxon>
        <taxon>Araneomorphae</taxon>
        <taxon>Entelegynae</taxon>
        <taxon>Araneoidea</taxon>
        <taxon>Araneidae</taxon>
        <taxon>Araneus</taxon>
    </lineage>
</organism>
<keyword evidence="2" id="KW-1185">Reference proteome</keyword>
<proteinExistence type="predicted"/>
<sequence length="115" mass="13343">MSRLTAIPSGGQIFQPTEKALTFCSLHAKTFLNLQVVIKNPDTDFTFIRIPPSGVDPGASTMQRIQHFNSTTSYKQRFYHRAFRRPTRMKEEEKKSGLTVHRKLIMISTNFHQRF</sequence>
<dbReference type="AlphaFoldDB" id="A0A4Y2FNH2"/>
<comment type="caution">
    <text evidence="1">The sequence shown here is derived from an EMBL/GenBank/DDBJ whole genome shotgun (WGS) entry which is preliminary data.</text>
</comment>
<evidence type="ECO:0000313" key="1">
    <source>
        <dbReference type="EMBL" id="GBM43012.1"/>
    </source>
</evidence>
<evidence type="ECO:0000313" key="2">
    <source>
        <dbReference type="Proteomes" id="UP000499080"/>
    </source>
</evidence>
<name>A0A4Y2FNH2_ARAVE</name>
<accession>A0A4Y2FNH2</accession>